<dbReference type="Pfam" id="PF18962">
    <property type="entry name" value="Por_Secre_tail"/>
    <property type="match status" value="1"/>
</dbReference>
<dbReference type="Proteomes" id="UP000324550">
    <property type="component" value="Unassembled WGS sequence"/>
</dbReference>
<organism evidence="4 5">
    <name type="scientific">Formosa maritima</name>
    <dbReference type="NCBI Taxonomy" id="2592046"/>
    <lineage>
        <taxon>Bacteria</taxon>
        <taxon>Pseudomonadati</taxon>
        <taxon>Bacteroidota</taxon>
        <taxon>Flavobacteriia</taxon>
        <taxon>Flavobacteriales</taxon>
        <taxon>Flavobacteriaceae</taxon>
        <taxon>Formosa</taxon>
    </lineage>
</organism>
<dbReference type="SUPFAM" id="SSF103647">
    <property type="entry name" value="TSP type-3 repeat"/>
    <property type="match status" value="1"/>
</dbReference>
<dbReference type="AlphaFoldDB" id="A0A5D0GK00"/>
<evidence type="ECO:0000256" key="2">
    <source>
        <dbReference type="SAM" id="MobiDB-lite"/>
    </source>
</evidence>
<proteinExistence type="predicted"/>
<evidence type="ECO:0000313" key="5">
    <source>
        <dbReference type="Proteomes" id="UP000324550"/>
    </source>
</evidence>
<sequence>VEDCDDTNPNVNPGATEIPNNGIDDDCNPDTPDTNDCALDSDNDGTPDCLDGCPNDRKKIEPGKCGCGVVDRDRDNDGVADCNDVCNREDDTIDVDADGIPDCIDPCIGDQDSDGDGVLDCYDPCPNDPNNACNSNTCSAGEVLICHNKNNGTSVELCVRENQLQRHLDHGDTLGGCNTQTKQANSLEDVVIYPNPTTGKFSVVLKNGVAHVNTLTITIKNTFGIAVYQCKQSYSTHIELDIKDRLKEEGLYFIFITDGNSSVSKKIIVTK</sequence>
<evidence type="ECO:0000256" key="1">
    <source>
        <dbReference type="ARBA" id="ARBA00022729"/>
    </source>
</evidence>
<dbReference type="NCBIfam" id="TIGR04183">
    <property type="entry name" value="Por_Secre_tail"/>
    <property type="match status" value="1"/>
</dbReference>
<name>A0A5D0GK00_9FLAO</name>
<feature type="non-terminal residue" evidence="4">
    <location>
        <position position="1"/>
    </location>
</feature>
<feature type="domain" description="Secretion system C-terminal sorting" evidence="3">
    <location>
        <begin position="192"/>
        <end position="269"/>
    </location>
</feature>
<dbReference type="OrthoDB" id="1274819at2"/>
<dbReference type="EMBL" id="VSFC01000009">
    <property type="protein sequence ID" value="TYA59318.1"/>
    <property type="molecule type" value="Genomic_DNA"/>
</dbReference>
<evidence type="ECO:0000313" key="4">
    <source>
        <dbReference type="EMBL" id="TYA59318.1"/>
    </source>
</evidence>
<reference evidence="4 5" key="1">
    <citation type="submission" date="2019-08" db="EMBL/GenBank/DDBJ databases">
        <title>Formosa sediminis sp. nov., isolated from marine sediment.</title>
        <authorList>
            <person name="Cao W.R."/>
        </authorList>
    </citation>
    <scope>NUCLEOTIDE SEQUENCE [LARGE SCALE GENOMIC DNA]</scope>
    <source>
        <strain evidence="4 5">1494</strain>
    </source>
</reference>
<evidence type="ECO:0000259" key="3">
    <source>
        <dbReference type="Pfam" id="PF18962"/>
    </source>
</evidence>
<feature type="region of interest" description="Disordered" evidence="2">
    <location>
        <begin position="1"/>
        <end position="36"/>
    </location>
</feature>
<protein>
    <submittedName>
        <fullName evidence="4">T9SS type A sorting domain-containing protein</fullName>
    </submittedName>
</protein>
<comment type="caution">
    <text evidence="4">The sequence shown here is derived from an EMBL/GenBank/DDBJ whole genome shotgun (WGS) entry which is preliminary data.</text>
</comment>
<accession>A0A5D0GK00</accession>
<keyword evidence="5" id="KW-1185">Reference proteome</keyword>
<dbReference type="Gene3D" id="4.10.1080.10">
    <property type="entry name" value="TSP type-3 repeat"/>
    <property type="match status" value="1"/>
</dbReference>
<dbReference type="InterPro" id="IPR028974">
    <property type="entry name" value="TSP_type-3_rpt"/>
</dbReference>
<gene>
    <name evidence="4" type="ORF">FVF61_01515</name>
</gene>
<dbReference type="GO" id="GO:0005509">
    <property type="term" value="F:calcium ion binding"/>
    <property type="evidence" value="ECO:0007669"/>
    <property type="project" value="InterPro"/>
</dbReference>
<keyword evidence="1" id="KW-0732">Signal</keyword>
<dbReference type="RefSeq" id="WP_148452536.1">
    <property type="nucleotide sequence ID" value="NZ_VSFC01000009.1"/>
</dbReference>
<dbReference type="InterPro" id="IPR026444">
    <property type="entry name" value="Secre_tail"/>
</dbReference>